<dbReference type="InterPro" id="IPR042160">
    <property type="entry name" value="HD-Zip_IV"/>
</dbReference>
<dbReference type="AlphaFoldDB" id="A0A830AYH3"/>
<dbReference type="EMBL" id="BMAC01000010">
    <property type="protein sequence ID" value="GFP79537.1"/>
    <property type="molecule type" value="Genomic_DNA"/>
</dbReference>
<reference evidence="9" key="1">
    <citation type="submission" date="2020-07" db="EMBL/GenBank/DDBJ databases">
        <title>Ethylene signaling mediates host invasion by parasitic plants.</title>
        <authorList>
            <person name="Yoshida S."/>
        </authorList>
    </citation>
    <scope>NUCLEOTIDE SEQUENCE</scope>
    <source>
        <strain evidence="9">Okayama</strain>
    </source>
</reference>
<evidence type="ECO:0000313" key="10">
    <source>
        <dbReference type="Proteomes" id="UP000653305"/>
    </source>
</evidence>
<dbReference type="PROSITE" id="PS00027">
    <property type="entry name" value="HOMEOBOX_1"/>
    <property type="match status" value="1"/>
</dbReference>
<dbReference type="GO" id="GO:0005634">
    <property type="term" value="C:nucleus"/>
    <property type="evidence" value="ECO:0007669"/>
    <property type="project" value="UniProtKB-SubCell"/>
</dbReference>
<evidence type="ECO:0000256" key="6">
    <source>
        <dbReference type="RuleBase" id="RU000682"/>
    </source>
</evidence>
<dbReference type="SMART" id="SM00389">
    <property type="entry name" value="HOX"/>
    <property type="match status" value="1"/>
</dbReference>
<dbReference type="PROSITE" id="PS50071">
    <property type="entry name" value="HOMEOBOX_2"/>
    <property type="match status" value="1"/>
</dbReference>
<comment type="caution">
    <text evidence="9">The sequence shown here is derived from an EMBL/GenBank/DDBJ whole genome shotgun (WGS) entry which is preliminary data.</text>
</comment>
<dbReference type="OrthoDB" id="5973733at2759"/>
<dbReference type="GO" id="GO:0000981">
    <property type="term" value="F:DNA-binding transcription factor activity, RNA polymerase II-specific"/>
    <property type="evidence" value="ECO:0007669"/>
    <property type="project" value="InterPro"/>
</dbReference>
<evidence type="ECO:0000256" key="4">
    <source>
        <dbReference type="ARBA" id="ARBA00023242"/>
    </source>
</evidence>
<dbReference type="CDD" id="cd00086">
    <property type="entry name" value="homeodomain"/>
    <property type="match status" value="1"/>
</dbReference>
<dbReference type="InterPro" id="IPR017970">
    <property type="entry name" value="Homeobox_CS"/>
</dbReference>
<evidence type="ECO:0000313" key="9">
    <source>
        <dbReference type="EMBL" id="GFP79537.1"/>
    </source>
</evidence>
<gene>
    <name evidence="9" type="ORF">PHJA_000097200</name>
</gene>
<dbReference type="InterPro" id="IPR009057">
    <property type="entry name" value="Homeodomain-like_sf"/>
</dbReference>
<dbReference type="Proteomes" id="UP000653305">
    <property type="component" value="Unassembled WGS sequence"/>
</dbReference>
<feature type="coiled-coil region" evidence="7">
    <location>
        <begin position="41"/>
        <end position="68"/>
    </location>
</feature>
<comment type="subcellular location">
    <subcellularLocation>
        <location evidence="1 5 6">Nucleus</location>
    </subcellularLocation>
</comment>
<keyword evidence="7" id="KW-0175">Coiled coil</keyword>
<dbReference type="InterPro" id="IPR001356">
    <property type="entry name" value="HD"/>
</dbReference>
<protein>
    <submittedName>
        <fullName evidence="9">Homeobox-leucine zipper protein roc7</fullName>
    </submittedName>
</protein>
<keyword evidence="10" id="KW-1185">Reference proteome</keyword>
<keyword evidence="3 5" id="KW-0371">Homeobox</keyword>
<feature type="domain" description="Homeobox" evidence="8">
    <location>
        <begin position="1"/>
        <end position="42"/>
    </location>
</feature>
<organism evidence="9 10">
    <name type="scientific">Phtheirospermum japonicum</name>
    <dbReference type="NCBI Taxonomy" id="374723"/>
    <lineage>
        <taxon>Eukaryota</taxon>
        <taxon>Viridiplantae</taxon>
        <taxon>Streptophyta</taxon>
        <taxon>Embryophyta</taxon>
        <taxon>Tracheophyta</taxon>
        <taxon>Spermatophyta</taxon>
        <taxon>Magnoliopsida</taxon>
        <taxon>eudicotyledons</taxon>
        <taxon>Gunneridae</taxon>
        <taxon>Pentapetalae</taxon>
        <taxon>asterids</taxon>
        <taxon>lamiids</taxon>
        <taxon>Lamiales</taxon>
        <taxon>Orobanchaceae</taxon>
        <taxon>Orobanchaceae incertae sedis</taxon>
        <taxon>Phtheirospermum</taxon>
    </lineage>
</organism>
<dbReference type="PANTHER" id="PTHR45654:SF77">
    <property type="entry name" value="HOMEOBOX-LEUCINE ZIPPER PROTEIN MERISTEM L1"/>
    <property type="match status" value="1"/>
</dbReference>
<sequence>RFFRDCPHPGNKQRTELSQDIGIDPLQVKFWFQNKRTQMKTKHERQNNTNLRAENEKIRAENVRFREALSNLSCPSCGSMADIGDVLLDERHLRMENARLRDEVMHYSHKLFLIFVYVKIYYFRPIIIAHFKKCT</sequence>
<dbReference type="SUPFAM" id="SSF46689">
    <property type="entry name" value="Homeodomain-like"/>
    <property type="match status" value="1"/>
</dbReference>
<evidence type="ECO:0000256" key="2">
    <source>
        <dbReference type="ARBA" id="ARBA00023125"/>
    </source>
</evidence>
<dbReference type="Pfam" id="PF00046">
    <property type="entry name" value="Homeodomain"/>
    <property type="match status" value="1"/>
</dbReference>
<dbReference type="GO" id="GO:0003677">
    <property type="term" value="F:DNA binding"/>
    <property type="evidence" value="ECO:0007669"/>
    <property type="project" value="UniProtKB-UniRule"/>
</dbReference>
<evidence type="ECO:0000259" key="8">
    <source>
        <dbReference type="PROSITE" id="PS50071"/>
    </source>
</evidence>
<keyword evidence="4 5" id="KW-0539">Nucleus</keyword>
<dbReference type="Gene3D" id="1.10.10.60">
    <property type="entry name" value="Homeodomain-like"/>
    <property type="match status" value="1"/>
</dbReference>
<feature type="DNA-binding region" description="Homeobox" evidence="5">
    <location>
        <begin position="3"/>
        <end position="43"/>
    </location>
</feature>
<keyword evidence="2 5" id="KW-0238">DNA-binding</keyword>
<evidence type="ECO:0000256" key="1">
    <source>
        <dbReference type="ARBA" id="ARBA00004123"/>
    </source>
</evidence>
<proteinExistence type="predicted"/>
<evidence type="ECO:0000256" key="5">
    <source>
        <dbReference type="PROSITE-ProRule" id="PRU00108"/>
    </source>
</evidence>
<feature type="non-terminal residue" evidence="9">
    <location>
        <position position="135"/>
    </location>
</feature>
<dbReference type="PANTHER" id="PTHR45654">
    <property type="entry name" value="HOMEOBOX-LEUCINE ZIPPER PROTEIN MERISTEM L1"/>
    <property type="match status" value="1"/>
</dbReference>
<evidence type="ECO:0000256" key="7">
    <source>
        <dbReference type="SAM" id="Coils"/>
    </source>
</evidence>
<evidence type="ECO:0000256" key="3">
    <source>
        <dbReference type="ARBA" id="ARBA00023155"/>
    </source>
</evidence>
<name>A0A830AYH3_9LAMI</name>
<accession>A0A830AYH3</accession>